<dbReference type="EMBL" id="JAESVB010000003">
    <property type="protein sequence ID" value="MCB8875361.1"/>
    <property type="molecule type" value="Genomic_DNA"/>
</dbReference>
<dbReference type="RefSeq" id="WP_227321019.1">
    <property type="nucleotide sequence ID" value="NZ_JAESVB010000003.1"/>
</dbReference>
<evidence type="ECO:0000256" key="1">
    <source>
        <dbReference type="ARBA" id="ARBA00007592"/>
    </source>
</evidence>
<comment type="caution">
    <text evidence="3">The sequence shown here is derived from an EMBL/GenBank/DDBJ whole genome shotgun (WGS) entry which is preliminary data.</text>
</comment>
<accession>A0A963YR79</accession>
<dbReference type="AlphaFoldDB" id="A0A963YR79"/>
<dbReference type="CDD" id="cd00408">
    <property type="entry name" value="DHDPS-like"/>
    <property type="match status" value="1"/>
</dbReference>
<dbReference type="InterPro" id="IPR013785">
    <property type="entry name" value="Aldolase_TIM"/>
</dbReference>
<dbReference type="SMART" id="SM01130">
    <property type="entry name" value="DHDPS"/>
    <property type="match status" value="1"/>
</dbReference>
<protein>
    <submittedName>
        <fullName evidence="3">Dihydrodipicolinate synthase family protein</fullName>
    </submittedName>
</protein>
<reference evidence="3" key="2">
    <citation type="submission" date="2021-01" db="EMBL/GenBank/DDBJ databases">
        <authorList>
            <person name="Mieszkin S."/>
            <person name="Pouder E."/>
            <person name="Alain K."/>
        </authorList>
    </citation>
    <scope>NUCLEOTIDE SEQUENCE</scope>
    <source>
        <strain evidence="3">HW T2.11</strain>
    </source>
</reference>
<keyword evidence="4" id="KW-1185">Reference proteome</keyword>
<sequence length="303" mass="33307">MSVLLDYNRVYTALVTPFRDGRIDEEAFQILCDKQLEARTDLVIGSDIGEGLSLGESELLRLVEIANDTSRRRSLVLAYLDFSMHRQTDDLAQLLIRGGADALICRLPHSSSFGPEEAQSCIRRVSHAIDRPVFVEHGDALLRPHISEDMIESLFRSDLIYGLVLNHLDPIRFSRRQSILGETFVQLIADDRLAACHIAAGGQGWISPIGNVAPRACAQLVSTWNLSDVGQFRTIRDVLISSSCALNAVHPSVGLKAILKKSGIADGSVRAPLRCLHQTAESTLLHAVAALQNLDRAARRGRD</sequence>
<dbReference type="Pfam" id="PF00701">
    <property type="entry name" value="DHDPS"/>
    <property type="match status" value="1"/>
</dbReference>
<keyword evidence="2" id="KW-0456">Lyase</keyword>
<evidence type="ECO:0000313" key="3">
    <source>
        <dbReference type="EMBL" id="MCB8875361.1"/>
    </source>
</evidence>
<dbReference type="Proteomes" id="UP000708298">
    <property type="component" value="Unassembled WGS sequence"/>
</dbReference>
<name>A0A963YR79_9PROT</name>
<dbReference type="SUPFAM" id="SSF51569">
    <property type="entry name" value="Aldolase"/>
    <property type="match status" value="1"/>
</dbReference>
<comment type="similarity">
    <text evidence="1">Belongs to the DapA family.</text>
</comment>
<proteinExistence type="inferred from homology"/>
<dbReference type="Gene3D" id="3.20.20.70">
    <property type="entry name" value="Aldolase class I"/>
    <property type="match status" value="1"/>
</dbReference>
<reference evidence="3" key="1">
    <citation type="journal article" date="2021" name="Microorganisms">
        <title>Acidisoma silvae sp. nov. and Acidisomacellulosilytica sp. nov., Two Acidophilic Bacteria Isolated from Decaying Wood, Hydrolyzing Cellulose and Producing Poly-3-hydroxybutyrate.</title>
        <authorList>
            <person name="Mieszkin S."/>
            <person name="Pouder E."/>
            <person name="Uroz S."/>
            <person name="Simon-Colin C."/>
            <person name="Alain K."/>
        </authorList>
    </citation>
    <scope>NUCLEOTIDE SEQUENCE</scope>
    <source>
        <strain evidence="3">HW T2.11</strain>
    </source>
</reference>
<dbReference type="PANTHER" id="PTHR12128">
    <property type="entry name" value="DIHYDRODIPICOLINATE SYNTHASE"/>
    <property type="match status" value="1"/>
</dbReference>
<gene>
    <name evidence="3" type="ORF">ASILVAE211_09230</name>
</gene>
<evidence type="ECO:0000256" key="2">
    <source>
        <dbReference type="ARBA" id="ARBA00023239"/>
    </source>
</evidence>
<dbReference type="PANTHER" id="PTHR12128:SF66">
    <property type="entry name" value="4-HYDROXY-2-OXOGLUTARATE ALDOLASE, MITOCHONDRIAL"/>
    <property type="match status" value="1"/>
</dbReference>
<dbReference type="GO" id="GO:0008840">
    <property type="term" value="F:4-hydroxy-tetrahydrodipicolinate synthase activity"/>
    <property type="evidence" value="ECO:0007669"/>
    <property type="project" value="TreeGrafter"/>
</dbReference>
<organism evidence="3 4">
    <name type="scientific">Acidisoma silvae</name>
    <dbReference type="NCBI Taxonomy" id="2802396"/>
    <lineage>
        <taxon>Bacteria</taxon>
        <taxon>Pseudomonadati</taxon>
        <taxon>Pseudomonadota</taxon>
        <taxon>Alphaproteobacteria</taxon>
        <taxon>Acetobacterales</taxon>
        <taxon>Acidocellaceae</taxon>
        <taxon>Acidisoma</taxon>
    </lineage>
</organism>
<evidence type="ECO:0000313" key="4">
    <source>
        <dbReference type="Proteomes" id="UP000708298"/>
    </source>
</evidence>
<dbReference type="InterPro" id="IPR002220">
    <property type="entry name" value="DapA-like"/>
</dbReference>